<organism evidence="1 2">
    <name type="scientific">Flavobacterium caseinilyticum</name>
    <dbReference type="NCBI Taxonomy" id="2541732"/>
    <lineage>
        <taxon>Bacteria</taxon>
        <taxon>Pseudomonadati</taxon>
        <taxon>Bacteroidota</taxon>
        <taxon>Flavobacteriia</taxon>
        <taxon>Flavobacteriales</taxon>
        <taxon>Flavobacteriaceae</taxon>
        <taxon>Flavobacterium</taxon>
    </lineage>
</organism>
<evidence type="ECO:0000313" key="2">
    <source>
        <dbReference type="Proteomes" id="UP000295278"/>
    </source>
</evidence>
<dbReference type="Proteomes" id="UP000295278">
    <property type="component" value="Unassembled WGS sequence"/>
</dbReference>
<evidence type="ECO:0000313" key="1">
    <source>
        <dbReference type="EMBL" id="TDD74607.1"/>
    </source>
</evidence>
<reference evidence="1 2" key="1">
    <citation type="submission" date="2019-03" db="EMBL/GenBank/DDBJ databases">
        <title>Flavobacterium AT-3-2 sp. nov., isolated from arctic soil.</title>
        <authorList>
            <person name="Chaudhary D.K."/>
        </authorList>
    </citation>
    <scope>NUCLEOTIDE SEQUENCE [LARGE SCALE GENOMIC DNA]</scope>
    <source>
        <strain evidence="1 2">AT-3-2</strain>
    </source>
</reference>
<dbReference type="RefSeq" id="WP_131910393.1">
    <property type="nucleotide sequence ID" value="NZ_SMFM01000008.1"/>
</dbReference>
<proteinExistence type="predicted"/>
<dbReference type="AlphaFoldDB" id="A0A4V6PEM6"/>
<name>A0A4V6PEM6_9FLAO</name>
<keyword evidence="2" id="KW-1185">Reference proteome</keyword>
<gene>
    <name evidence="1" type="ORF">E0F89_13955</name>
</gene>
<dbReference type="GO" id="GO:0003677">
    <property type="term" value="F:DNA binding"/>
    <property type="evidence" value="ECO:0007669"/>
    <property type="project" value="UniProtKB-KW"/>
</dbReference>
<accession>A0A4V6PEM6</accession>
<sequence length="78" mass="9105">MDKQILLNSFSIDELKQLIKEVIKEELINLKKDLAVKESDVLLTRSETCELLKIDSSTLWSWSKREKISCYGIGARRY</sequence>
<keyword evidence="1" id="KW-0238">DNA-binding</keyword>
<comment type="caution">
    <text evidence="1">The sequence shown here is derived from an EMBL/GenBank/DDBJ whole genome shotgun (WGS) entry which is preliminary data.</text>
</comment>
<dbReference type="OrthoDB" id="1097811at2"/>
<dbReference type="EMBL" id="SMFM01000008">
    <property type="protein sequence ID" value="TDD74607.1"/>
    <property type="molecule type" value="Genomic_DNA"/>
</dbReference>
<protein>
    <submittedName>
        <fullName evidence="1">DNA-binding protein</fullName>
    </submittedName>
</protein>